<evidence type="ECO:0000313" key="2">
    <source>
        <dbReference type="EMBL" id="KAK4182854.1"/>
    </source>
</evidence>
<evidence type="ECO:0000313" key="3">
    <source>
        <dbReference type="Proteomes" id="UP001302126"/>
    </source>
</evidence>
<comment type="caution">
    <text evidence="2">The sequence shown here is derived from an EMBL/GenBank/DDBJ whole genome shotgun (WGS) entry which is preliminary data.</text>
</comment>
<evidence type="ECO:0000256" key="1">
    <source>
        <dbReference type="SAM" id="MobiDB-lite"/>
    </source>
</evidence>
<organism evidence="2 3">
    <name type="scientific">Podospora australis</name>
    <dbReference type="NCBI Taxonomy" id="1536484"/>
    <lineage>
        <taxon>Eukaryota</taxon>
        <taxon>Fungi</taxon>
        <taxon>Dikarya</taxon>
        <taxon>Ascomycota</taxon>
        <taxon>Pezizomycotina</taxon>
        <taxon>Sordariomycetes</taxon>
        <taxon>Sordariomycetidae</taxon>
        <taxon>Sordariales</taxon>
        <taxon>Podosporaceae</taxon>
        <taxon>Podospora</taxon>
    </lineage>
</organism>
<dbReference type="Proteomes" id="UP001302126">
    <property type="component" value="Unassembled WGS sequence"/>
</dbReference>
<dbReference type="AlphaFoldDB" id="A0AAN6WIR2"/>
<proteinExistence type="predicted"/>
<protein>
    <submittedName>
        <fullName evidence="2">Uncharacterized protein</fullName>
    </submittedName>
</protein>
<sequence>MQCISNIIRSAGRVSDSITSSQGGRSDSDHAIEAKNHVLEVLSRTIRNVDNALQSTQGGTKGSSVADVPSPQNKPAEENLRSAMYGIDAGLSAHVTFLHGIAKDVGVINGAFQGMLHKPYLENCNAISPSAPVVGLRDDEITHARESLAGVASSGTSLTFETLTSSLRSCYIGIHTALYPLINKIQSFTLNHEVFLNKQLQVAHEYRSIDDKAFKHKTAMKEANKLVNQAKIWASIIRTQSNHTNATLNHSLAEFLKSVDLYLKQQLRALNENLLLVDAEIKALPDERLEDTRIEEAFWASIRVILPGMGLLLLQAAANSNLDHNQIDNPLNIGGLVTQSYLQNKPSSRITSELSTRLESELQGIIQAIKDIRYISQKLCELQSVYDVTINQFWRSLFNAVTNLRDMDDATTVRLGEEILSDITAIEAAREVTRNLKSACGAYLAVIRKAGVMIRGEDEVWS</sequence>
<name>A0AAN6WIR2_9PEZI</name>
<reference evidence="2" key="2">
    <citation type="submission" date="2023-05" db="EMBL/GenBank/DDBJ databases">
        <authorList>
            <consortium name="Lawrence Berkeley National Laboratory"/>
            <person name="Steindorff A."/>
            <person name="Hensen N."/>
            <person name="Bonometti L."/>
            <person name="Westerberg I."/>
            <person name="Brannstrom I.O."/>
            <person name="Guillou S."/>
            <person name="Cros-Aarteil S."/>
            <person name="Calhoun S."/>
            <person name="Haridas S."/>
            <person name="Kuo A."/>
            <person name="Mondo S."/>
            <person name="Pangilinan J."/>
            <person name="Riley R."/>
            <person name="Labutti K."/>
            <person name="Andreopoulos B."/>
            <person name="Lipzen A."/>
            <person name="Chen C."/>
            <person name="Yanf M."/>
            <person name="Daum C."/>
            <person name="Ng V."/>
            <person name="Clum A."/>
            <person name="Ohm R."/>
            <person name="Martin F."/>
            <person name="Silar P."/>
            <person name="Natvig D."/>
            <person name="Lalanne C."/>
            <person name="Gautier V."/>
            <person name="Ament-Velasquez S.L."/>
            <person name="Kruys A."/>
            <person name="Hutchinson M.I."/>
            <person name="Powell A.J."/>
            <person name="Barry K."/>
            <person name="Miller A.N."/>
            <person name="Grigoriev I.V."/>
            <person name="Debuchy R."/>
            <person name="Gladieux P."/>
            <person name="Thoren M.H."/>
            <person name="Johannesson H."/>
        </authorList>
    </citation>
    <scope>NUCLEOTIDE SEQUENCE</scope>
    <source>
        <strain evidence="2">PSN309</strain>
    </source>
</reference>
<keyword evidence="3" id="KW-1185">Reference proteome</keyword>
<accession>A0AAN6WIR2</accession>
<dbReference type="EMBL" id="MU864604">
    <property type="protein sequence ID" value="KAK4182854.1"/>
    <property type="molecule type" value="Genomic_DNA"/>
</dbReference>
<feature type="region of interest" description="Disordered" evidence="1">
    <location>
        <begin position="54"/>
        <end position="76"/>
    </location>
</feature>
<reference evidence="2" key="1">
    <citation type="journal article" date="2023" name="Mol. Phylogenet. Evol.">
        <title>Genome-scale phylogeny and comparative genomics of the fungal order Sordariales.</title>
        <authorList>
            <person name="Hensen N."/>
            <person name="Bonometti L."/>
            <person name="Westerberg I."/>
            <person name="Brannstrom I.O."/>
            <person name="Guillou S."/>
            <person name="Cros-Aarteil S."/>
            <person name="Calhoun S."/>
            <person name="Haridas S."/>
            <person name="Kuo A."/>
            <person name="Mondo S."/>
            <person name="Pangilinan J."/>
            <person name="Riley R."/>
            <person name="LaButti K."/>
            <person name="Andreopoulos B."/>
            <person name="Lipzen A."/>
            <person name="Chen C."/>
            <person name="Yan M."/>
            <person name="Daum C."/>
            <person name="Ng V."/>
            <person name="Clum A."/>
            <person name="Steindorff A."/>
            <person name="Ohm R.A."/>
            <person name="Martin F."/>
            <person name="Silar P."/>
            <person name="Natvig D.O."/>
            <person name="Lalanne C."/>
            <person name="Gautier V."/>
            <person name="Ament-Velasquez S.L."/>
            <person name="Kruys A."/>
            <person name="Hutchinson M.I."/>
            <person name="Powell A.J."/>
            <person name="Barry K."/>
            <person name="Miller A.N."/>
            <person name="Grigoriev I.V."/>
            <person name="Debuchy R."/>
            <person name="Gladieux P."/>
            <person name="Hiltunen Thoren M."/>
            <person name="Johannesson H."/>
        </authorList>
    </citation>
    <scope>NUCLEOTIDE SEQUENCE</scope>
    <source>
        <strain evidence="2">PSN309</strain>
    </source>
</reference>
<gene>
    <name evidence="2" type="ORF">QBC35DRAFT_456878</name>
</gene>